<name>A0A8I3AN83_VERLO</name>
<evidence type="ECO:0000256" key="1">
    <source>
        <dbReference type="SAM" id="MobiDB-lite"/>
    </source>
</evidence>
<accession>A0A8I3AN83</accession>
<feature type="region of interest" description="Disordered" evidence="1">
    <location>
        <begin position="1"/>
        <end position="33"/>
    </location>
</feature>
<protein>
    <submittedName>
        <fullName evidence="2">Uncharacterized protein</fullName>
    </submittedName>
</protein>
<organism evidence="2 3">
    <name type="scientific">Verticillium longisporum</name>
    <name type="common">Verticillium dahliae var. longisporum</name>
    <dbReference type="NCBI Taxonomy" id="100787"/>
    <lineage>
        <taxon>Eukaryota</taxon>
        <taxon>Fungi</taxon>
        <taxon>Dikarya</taxon>
        <taxon>Ascomycota</taxon>
        <taxon>Pezizomycotina</taxon>
        <taxon>Sordariomycetes</taxon>
        <taxon>Hypocreomycetidae</taxon>
        <taxon>Glomerellales</taxon>
        <taxon>Plectosphaerellaceae</taxon>
        <taxon>Verticillium</taxon>
    </lineage>
</organism>
<sequence>MAPPTAKKRSTVTPKKPAAALPRSKQKPRPNASILSFFQKAEKEEEELFIQDRAEKSAAAAAATPTLHNGHGGEGARFNEVGGPVKKRRLSGAGVLEGAEDDKENVDGLFGSDVEDVEDVLSREENKDEKPPSVDEVMAEPDSATHRVAKDKPPVKAPAKRKGPFLDDSDSEDESDPAPRQSFAIPPFGKTVGLPPAEPAFEG</sequence>
<feature type="region of interest" description="Disordered" evidence="1">
    <location>
        <begin position="50"/>
        <end position="203"/>
    </location>
</feature>
<dbReference type="Proteomes" id="UP000689129">
    <property type="component" value="Unassembled WGS sequence"/>
</dbReference>
<gene>
    <name evidence="2" type="ORF">HYQ45_009448</name>
</gene>
<feature type="compositionally biased region" description="Acidic residues" evidence="1">
    <location>
        <begin position="167"/>
        <end position="176"/>
    </location>
</feature>
<reference evidence="2" key="1">
    <citation type="journal article" date="2021" name="Mol. Plant Pathol.">
        <title>A 20-kb lineage-specific genomic region tames virulence in pathogenic amphidiploid Verticillium longisporum.</title>
        <authorList>
            <person name="Harting R."/>
            <person name="Starke J."/>
            <person name="Kusch H."/>
            <person name="Poggeler S."/>
            <person name="Maurus I."/>
            <person name="Schluter R."/>
            <person name="Landesfeind M."/>
            <person name="Bulla I."/>
            <person name="Nowrousian M."/>
            <person name="de Jonge R."/>
            <person name="Stahlhut G."/>
            <person name="Hoff K.J."/>
            <person name="Asshauer K.P."/>
            <person name="Thurmer A."/>
            <person name="Stanke M."/>
            <person name="Daniel R."/>
            <person name="Morgenstern B."/>
            <person name="Thomma B.P.H.J."/>
            <person name="Kronstad J.W."/>
            <person name="Braus-Stromeyer S.A."/>
            <person name="Braus G.H."/>
        </authorList>
    </citation>
    <scope>NUCLEOTIDE SEQUENCE</scope>
    <source>
        <strain evidence="2">Vl32</strain>
    </source>
</reference>
<proteinExistence type="predicted"/>
<evidence type="ECO:0000313" key="2">
    <source>
        <dbReference type="EMBL" id="KAG7132075.1"/>
    </source>
</evidence>
<dbReference type="AlphaFoldDB" id="A0A8I3AN83"/>
<feature type="compositionally biased region" description="Basic residues" evidence="1">
    <location>
        <begin position="1"/>
        <end position="10"/>
    </location>
</feature>
<feature type="compositionally biased region" description="Basic and acidic residues" evidence="1">
    <location>
        <begin position="120"/>
        <end position="133"/>
    </location>
</feature>
<evidence type="ECO:0000313" key="3">
    <source>
        <dbReference type="Proteomes" id="UP000689129"/>
    </source>
</evidence>
<feature type="compositionally biased region" description="Basic and acidic residues" evidence="1">
    <location>
        <begin position="143"/>
        <end position="154"/>
    </location>
</feature>
<comment type="caution">
    <text evidence="2">The sequence shown here is derived from an EMBL/GenBank/DDBJ whole genome shotgun (WGS) entry which is preliminary data.</text>
</comment>
<dbReference type="EMBL" id="JAEMWZ010000191">
    <property type="protein sequence ID" value="KAG7132075.1"/>
    <property type="molecule type" value="Genomic_DNA"/>
</dbReference>